<reference evidence="14 15" key="1">
    <citation type="submission" date="2018-03" db="EMBL/GenBank/DDBJ databases">
        <authorList>
            <person name="Guldener U."/>
        </authorList>
    </citation>
    <scope>NUCLEOTIDE SEQUENCE [LARGE SCALE GENOMIC DNA]</scope>
    <source>
        <strain evidence="14 15">DAOM196992</strain>
    </source>
</reference>
<evidence type="ECO:0000259" key="10">
    <source>
        <dbReference type="Pfam" id="PF12726"/>
    </source>
</evidence>
<dbReference type="GO" id="GO:0006369">
    <property type="term" value="P:termination of RNA polymerase II transcription"/>
    <property type="evidence" value="ECO:0007669"/>
    <property type="project" value="TreeGrafter"/>
</dbReference>
<gene>
    <name evidence="14" type="ORF">PSFLO_02104</name>
</gene>
<dbReference type="InterPro" id="IPR045055">
    <property type="entry name" value="DNA2/NAM7-like"/>
</dbReference>
<dbReference type="PANTHER" id="PTHR10887">
    <property type="entry name" value="DNA2/NAM7 HELICASE FAMILY"/>
    <property type="match status" value="1"/>
</dbReference>
<keyword evidence="3" id="KW-0547">Nucleotide-binding</keyword>
<dbReference type="InterPro" id="IPR056474">
    <property type="entry name" value="SEN1_barrel"/>
</dbReference>
<feature type="compositionally biased region" description="Low complexity" evidence="9">
    <location>
        <begin position="2071"/>
        <end position="2091"/>
    </location>
</feature>
<sequence length="2269" mass="243831">MDATGSASASASASMSRPAAPTAFTVADHVHHVRERQTDVDAFANLITQALLYVDHGAGKKVHPFCSTGGPPDFELHSSMLRCFGFRAKDEVETWQRKVAHAIYGGGCVACYQGYLRARVRLRTAYLDAFPADKIDGLLDLIDAWEQDLALDALKRKGIAPGTGLAALSPAETYAVLSLVASDRAQQLRQQVKAALTTQQLPALTELPAGLLVLAVDDDPTARAFAARQMIHLKPLTTPMAENPVFDRAIAAVASKLNDAGYGMDWSTVPMILRVLPRSAAALTPAILNHVHDRGAHLPDVLRAYTALLKQRGPAIWQDLHGRVGNDGGDDEYPTLVLSGILDNPFFTQPLLQHPKDAPVDARQRTLYFSWMGSHLASLRHAEQDIQGPHYVEALKRLANFLFERMQQGHVPNAYRSVSLKEAVDLVLNHADERSSRDVVDLYAPTIASMALGKGAPDADTRAAARDLMRQAFERDAKALVAASEALAALTVKYTGVYKLHSRARRDPKVAATMEVLSPGDIYKQAMRDGYPSLSICSELWHEAYSALETHSGGEAYAVFLQALAPISVYMAPSASTHLLREADGHGAAFEAYAARVKASVASISKALATMRGGLADKLTDFGELATEDDAQSLCVGSVHSLLLLNLCPDVEVHKSAQNLLRQAFPDVQTRADCFRVLLQINTSQALRGLVDFLHAFVSATTKLVEANDLAKWMVRSFANILSVLCDGTDGLLCASTPGSLVEDRGKRQSVALKLPALWQAMCRSVSSIFRKTPQWSTLLAREDMVAWFRDVTIFASEMVDALSVFRPLVSPAGDADDRDLDSSDEDAMTLALAQPLESAISWLRMNDQEILTETRGYIERALERFARDAVDFPADSKRKLLDFINQQLAIDDPKLRHTLLSDEELGKLKQLVDPPIEISDSDDDGGGAGSLDSDGESAGSELGRDKNKVRESSRPIIDSSHWWSSAGLYGTSLTSSQGRKKKQQQQQQQKLQKKKLKQQKLSFANVPPSKIIDVDAAYSGDAKAPSKPALSFDFTPASSSSSSSSKSKAAAAPPKAPAAPINAYKGAAARAAQQAGTKASSAASASRSAVPKAGTGKLAQLRQELGTSRSWRPQNVNARPPAAPARSVKDGEAGTLQSSSVTGVAGGKTTAAGKPNGATASSASSSSSDDSSDEEAEAKGLAALSKRRSPLRPRMPLQPQPRRQIKVLEDPAISRAKQERQEAERKRLLRSAPDYSALHRSILAWDYYHEGQRPPVPAGKEPAYRMVPSLLANAAEYGQVFGPLLLLECWAQFQQAREEADSVPDRTTVEVVGRATVDQFVDLNATIVPAAVPKTFSLNETEVVRLKELYPPPGRRPRTMLAKVQAFKRHPQGHLVTLRCCLIEDKQGINSNLTARTKWELTKLFSLTTLHREFAALMTAAYFDLFQNVLAARVSPKAPLSAEKVQHAMNGYQVNEPQARAILGSLATPGFSLIQGPPGTGKTKTICALIGAFISTRKGTATSAGGGGGGSAAGGPCKKILLCAPSNAAIDEVAKRAKAGMRNAEGKTIYPRVVRLGREEGINVAVKDISLDHLIEQRLSNKAARDQDKPAPVDPSILHAEIHALKKQREDKQAELSAVQNNPALATQLQAEIRNLAAKRLAVMSKLDEAKDRAQTEYRQQEADRRKARTEILADADVICSTLSGAGHEMLNSLPFDFETVVVDEAAQAVELSTIIPLRYGCKQCILVGDPNQLPPTVISQQAEQLRYSQSLFVRMFERSPDDVYLLSIQYRMHPEISVFPSATFYGSKLKDGPNMAQLTTQPWHRYELTRPFKFFSTKAAEMPGRAHSLINREEANVALAIYERLRQDYPQTDLDYRVGIVTMYKAQLFELKRTFAARYGQDIHHTIDFNTVDGFQGQEKDIIILSCVRSSGEARSIGFLGDRRRVNVAITRAKSNLFVVGNADHLSRSDPLWQQLVATARERQALQNVTVATFTKTSKTVLAKVAPPEPMPSAGSRAPPPGGARPGGVPTVRPRPVSGSSATGAGAGSTPSGPKASPRAMAQQSQPQPQPQPQRQGLPARPRPPPPVASSSSSPANGRPNGTGNGAAPPGDPKKRKGIIVRDEVPDVLAAKKRKATDADGISYGVPAGQAGRPNPPPPAGAAAPVPVRGAKGAANGSGRPLAMRPPRSIANGHGHGHGQPGAVGAPPAKRTTITPGDRPPSARGFMAPRKDPVGPIAAGVPRGPGGQPRPPGGPPNVPRGAGGSGGGGVAKPSDAALNSLFVKKRR</sequence>
<dbReference type="Pfam" id="PF12726">
    <property type="entry name" value="SEN1_N"/>
    <property type="match status" value="1"/>
</dbReference>
<dbReference type="InterPro" id="IPR047187">
    <property type="entry name" value="SF1_C_Upf1"/>
</dbReference>
<feature type="compositionally biased region" description="Low complexity" evidence="9">
    <location>
        <begin position="1037"/>
        <end position="1090"/>
    </location>
</feature>
<evidence type="ECO:0000313" key="15">
    <source>
        <dbReference type="Proteomes" id="UP000323386"/>
    </source>
</evidence>
<evidence type="ECO:0000259" key="12">
    <source>
        <dbReference type="Pfam" id="PF13087"/>
    </source>
</evidence>
<feature type="region of interest" description="Disordered" evidence="9">
    <location>
        <begin position="912"/>
        <end position="954"/>
    </location>
</feature>
<dbReference type="FunFam" id="3.40.50.300:FF:000326">
    <property type="entry name" value="P-loop containing nucleoside triphosphate hydrolase"/>
    <property type="match status" value="1"/>
</dbReference>
<dbReference type="Pfam" id="PF13087">
    <property type="entry name" value="AAA_12"/>
    <property type="match status" value="1"/>
</dbReference>
<dbReference type="CDD" id="cd18808">
    <property type="entry name" value="SF1_C_Upf1"/>
    <property type="match status" value="1"/>
</dbReference>
<dbReference type="InterPro" id="IPR041677">
    <property type="entry name" value="DNA2/NAM7_AAA_11"/>
</dbReference>
<dbReference type="GO" id="GO:0016787">
    <property type="term" value="F:hydrolase activity"/>
    <property type="evidence" value="ECO:0007669"/>
    <property type="project" value="UniProtKB-KW"/>
</dbReference>
<feature type="compositionally biased region" description="Basic and acidic residues" evidence="9">
    <location>
        <begin position="1217"/>
        <end position="1226"/>
    </location>
</feature>
<feature type="compositionally biased region" description="Low complexity" evidence="9">
    <location>
        <begin position="2009"/>
        <end position="2062"/>
    </location>
</feature>
<evidence type="ECO:0000259" key="13">
    <source>
        <dbReference type="Pfam" id="PF23576"/>
    </source>
</evidence>
<feature type="domain" description="DNA2/NAM7 helicase-like C-terminal" evidence="12">
    <location>
        <begin position="1749"/>
        <end position="1945"/>
    </location>
</feature>
<dbReference type="InterPro" id="IPR027417">
    <property type="entry name" value="P-loop_NTPase"/>
</dbReference>
<dbReference type="GO" id="GO:0004386">
    <property type="term" value="F:helicase activity"/>
    <property type="evidence" value="ECO:0007669"/>
    <property type="project" value="UniProtKB-KW"/>
</dbReference>
<feature type="compositionally biased region" description="Low complexity" evidence="9">
    <location>
        <begin position="2143"/>
        <end position="2157"/>
    </location>
</feature>
<evidence type="ECO:0000256" key="3">
    <source>
        <dbReference type="ARBA" id="ARBA00022741"/>
    </source>
</evidence>
<keyword evidence="6" id="KW-0067">ATP-binding</keyword>
<dbReference type="OrthoDB" id="6513042at2759"/>
<dbReference type="GO" id="GO:0016604">
    <property type="term" value="C:nuclear body"/>
    <property type="evidence" value="ECO:0007669"/>
    <property type="project" value="TreeGrafter"/>
</dbReference>
<dbReference type="CDD" id="cd18042">
    <property type="entry name" value="DEXXQc_SETX"/>
    <property type="match status" value="1"/>
</dbReference>
<organism evidence="14 15">
    <name type="scientific">Pseudozyma flocculosa</name>
    <dbReference type="NCBI Taxonomy" id="84751"/>
    <lineage>
        <taxon>Eukaryota</taxon>
        <taxon>Fungi</taxon>
        <taxon>Dikarya</taxon>
        <taxon>Basidiomycota</taxon>
        <taxon>Ustilaginomycotina</taxon>
        <taxon>Ustilaginomycetes</taxon>
        <taxon>Ustilaginales</taxon>
        <taxon>Ustilaginaceae</taxon>
        <taxon>Pseudozyma</taxon>
    </lineage>
</organism>
<feature type="domain" description="DNA2/NAM7 helicase helicase" evidence="11">
    <location>
        <begin position="1454"/>
        <end position="1742"/>
    </location>
</feature>
<feature type="region of interest" description="Disordered" evidence="9">
    <location>
        <begin position="1984"/>
        <end position="2269"/>
    </location>
</feature>
<comment type="subcellular location">
    <subcellularLocation>
        <location evidence="1">Nucleus</location>
    </subcellularLocation>
</comment>
<dbReference type="EMBL" id="OOIP01000004">
    <property type="protein sequence ID" value="SPO36633.1"/>
    <property type="molecule type" value="Genomic_DNA"/>
</dbReference>
<feature type="domain" description="Helicase Sen1 N-terminal" evidence="10">
    <location>
        <begin position="107"/>
        <end position="855"/>
    </location>
</feature>
<keyword evidence="15" id="KW-1185">Reference proteome</keyword>
<dbReference type="FunFam" id="3.40.50.300:FF:001152">
    <property type="entry name" value="tRNA-splicing endonuclease, putative"/>
    <property type="match status" value="1"/>
</dbReference>
<feature type="compositionally biased region" description="Pro residues" evidence="9">
    <location>
        <begin position="2230"/>
        <end position="2240"/>
    </location>
</feature>
<dbReference type="Pfam" id="PF13086">
    <property type="entry name" value="AAA_11"/>
    <property type="match status" value="1"/>
</dbReference>
<evidence type="ECO:0000256" key="8">
    <source>
        <dbReference type="SAM" id="Coils"/>
    </source>
</evidence>
<dbReference type="Gene3D" id="3.40.50.300">
    <property type="entry name" value="P-loop containing nucleotide triphosphate hydrolases"/>
    <property type="match status" value="2"/>
</dbReference>
<dbReference type="GO" id="GO:0005694">
    <property type="term" value="C:chromosome"/>
    <property type="evidence" value="ECO:0007669"/>
    <property type="project" value="UniProtKB-ARBA"/>
</dbReference>
<protein>
    <submittedName>
        <fullName evidence="14">Related to SEN1 protein</fullName>
    </submittedName>
</protein>
<name>A0A5C3EWK9_9BASI</name>
<dbReference type="GO" id="GO:0005524">
    <property type="term" value="F:ATP binding"/>
    <property type="evidence" value="ECO:0007669"/>
    <property type="project" value="UniProtKB-KW"/>
</dbReference>
<evidence type="ECO:0000256" key="4">
    <source>
        <dbReference type="ARBA" id="ARBA00022801"/>
    </source>
</evidence>
<dbReference type="Pfam" id="PF23576">
    <property type="entry name" value="SEN1_barrel"/>
    <property type="match status" value="1"/>
</dbReference>
<keyword evidence="4" id="KW-0378">Hydrolase</keyword>
<evidence type="ECO:0000256" key="5">
    <source>
        <dbReference type="ARBA" id="ARBA00022806"/>
    </source>
</evidence>
<feature type="region of interest" description="Disordered" evidence="9">
    <location>
        <begin position="1021"/>
        <end position="1226"/>
    </location>
</feature>
<feature type="domain" description="Helicase SEN1 beta-barrel" evidence="13">
    <location>
        <begin position="1309"/>
        <end position="1405"/>
    </location>
</feature>
<feature type="compositionally biased region" description="Low complexity" evidence="9">
    <location>
        <begin position="931"/>
        <end position="942"/>
    </location>
</feature>
<feature type="region of interest" description="Disordered" evidence="9">
    <location>
        <begin position="974"/>
        <end position="1005"/>
    </location>
</feature>
<accession>A0A5C3EWK9</accession>
<evidence type="ECO:0000259" key="11">
    <source>
        <dbReference type="Pfam" id="PF13086"/>
    </source>
</evidence>
<keyword evidence="8" id="KW-0175">Coiled coil</keyword>
<dbReference type="GO" id="GO:0001147">
    <property type="term" value="F:transcription termination site sequence-specific DNA binding"/>
    <property type="evidence" value="ECO:0007669"/>
    <property type="project" value="TreeGrafter"/>
</dbReference>
<proteinExistence type="inferred from homology"/>
<comment type="similarity">
    <text evidence="2">Belongs to the DNA2/NAM7 helicase family.</text>
</comment>
<dbReference type="InterPro" id="IPR041679">
    <property type="entry name" value="DNA2/NAM7-like_C"/>
</dbReference>
<keyword evidence="5" id="KW-0347">Helicase</keyword>
<dbReference type="SUPFAM" id="SSF52540">
    <property type="entry name" value="P-loop containing nucleoside triphosphate hydrolases"/>
    <property type="match status" value="1"/>
</dbReference>
<dbReference type="InterPro" id="IPR024481">
    <property type="entry name" value="Helicase_Sen1_N"/>
</dbReference>
<evidence type="ECO:0000256" key="2">
    <source>
        <dbReference type="ARBA" id="ARBA00007913"/>
    </source>
</evidence>
<evidence type="ECO:0000313" key="14">
    <source>
        <dbReference type="EMBL" id="SPO36633.1"/>
    </source>
</evidence>
<feature type="compositionally biased region" description="Gly residues" evidence="9">
    <location>
        <begin position="2243"/>
        <end position="2252"/>
    </location>
</feature>
<feature type="compositionally biased region" description="Low complexity" evidence="9">
    <location>
        <begin position="1142"/>
        <end position="1170"/>
    </location>
</feature>
<evidence type="ECO:0000256" key="9">
    <source>
        <dbReference type="SAM" id="MobiDB-lite"/>
    </source>
</evidence>
<evidence type="ECO:0000256" key="6">
    <source>
        <dbReference type="ARBA" id="ARBA00022840"/>
    </source>
</evidence>
<feature type="coiled-coil region" evidence="8">
    <location>
        <begin position="1603"/>
        <end position="1672"/>
    </location>
</feature>
<dbReference type="PANTHER" id="PTHR10887:SF495">
    <property type="entry name" value="HELICASE SENATAXIN ISOFORM X1-RELATED"/>
    <property type="match status" value="1"/>
</dbReference>
<evidence type="ECO:0000256" key="7">
    <source>
        <dbReference type="ARBA" id="ARBA00023242"/>
    </source>
</evidence>
<feature type="compositionally biased region" description="Polar residues" evidence="9">
    <location>
        <begin position="1106"/>
        <end position="1118"/>
    </location>
</feature>
<feature type="compositionally biased region" description="Basic and acidic residues" evidence="9">
    <location>
        <begin position="943"/>
        <end position="954"/>
    </location>
</feature>
<evidence type="ECO:0000256" key="1">
    <source>
        <dbReference type="ARBA" id="ARBA00004123"/>
    </source>
</evidence>
<dbReference type="Proteomes" id="UP000323386">
    <property type="component" value="Unassembled WGS sequence"/>
</dbReference>
<keyword evidence="7" id="KW-0539">Nucleus</keyword>
<feature type="compositionally biased region" description="Low complexity" evidence="9">
    <location>
        <begin position="1193"/>
        <end position="1203"/>
    </location>
</feature>